<dbReference type="AlphaFoldDB" id="A0A8H1LBL5"/>
<evidence type="ECO:0000313" key="1">
    <source>
        <dbReference type="EMBL" id="TGG81575.1"/>
    </source>
</evidence>
<proteinExistence type="predicted"/>
<organism evidence="1 2">
    <name type="scientific">Streptomyces albus</name>
    <dbReference type="NCBI Taxonomy" id="1888"/>
    <lineage>
        <taxon>Bacteria</taxon>
        <taxon>Bacillati</taxon>
        <taxon>Actinomycetota</taxon>
        <taxon>Actinomycetes</taxon>
        <taxon>Kitasatosporales</taxon>
        <taxon>Streptomycetaceae</taxon>
        <taxon>Streptomyces</taxon>
    </lineage>
</organism>
<protein>
    <submittedName>
        <fullName evidence="1">Uncharacterized protein</fullName>
    </submittedName>
</protein>
<evidence type="ECO:0000313" key="2">
    <source>
        <dbReference type="Proteomes" id="UP000298111"/>
    </source>
</evidence>
<dbReference type="RefSeq" id="WP_031026889.1">
    <property type="nucleotide sequence ID" value="NZ_BNEJ01000020.1"/>
</dbReference>
<dbReference type="EMBL" id="RCIY01000065">
    <property type="protein sequence ID" value="TGG81575.1"/>
    <property type="molecule type" value="Genomic_DNA"/>
</dbReference>
<sequence length="209" mass="21996">MSSARSARRLRVALFAVLAVVLVAAGAAGGYLARHAPEPKKFSQVSSDDCHTVLLDVPGNVVDRLVPRTHYVNAWQKVTRKKGAYSSMCALGADGKQALLVQVQQRDESAPLSKLGSGEGHGDTRKVPGFENGWSSDDSAAVAVPCTKGKKDGKGGDDGNTALHVQVRALAKQGQDVRKDVVAVLKKAVSTNHTLACYAAPMEDGSAYD</sequence>
<gene>
    <name evidence="1" type="ORF">D8771_19425</name>
</gene>
<name>A0A8H1LBL5_9ACTN</name>
<comment type="caution">
    <text evidence="1">The sequence shown here is derived from an EMBL/GenBank/DDBJ whole genome shotgun (WGS) entry which is preliminary data.</text>
</comment>
<dbReference type="GeneID" id="75182463"/>
<reference evidence="1 2" key="1">
    <citation type="submission" date="2018-10" db="EMBL/GenBank/DDBJ databases">
        <title>Isolation of pseudouridimycin from Streptomyces albus DSM 40763.</title>
        <authorList>
            <person name="Rosenqvist P."/>
            <person name="Metsae-Ketelae M."/>
            <person name="Virta P."/>
        </authorList>
    </citation>
    <scope>NUCLEOTIDE SEQUENCE [LARGE SCALE GENOMIC DNA]</scope>
    <source>
        <strain evidence="1 2">DSM 40763</strain>
    </source>
</reference>
<dbReference type="Proteomes" id="UP000298111">
    <property type="component" value="Unassembled WGS sequence"/>
</dbReference>
<accession>A0A8H1LBL5</accession>